<dbReference type="InterPro" id="IPR023058">
    <property type="entry name" value="PPIase_PpiC_CS"/>
</dbReference>
<dbReference type="PANTHER" id="PTHR47529:SF1">
    <property type="entry name" value="PERIPLASMIC CHAPERONE PPID"/>
    <property type="match status" value="1"/>
</dbReference>
<dbReference type="PROSITE" id="PS01096">
    <property type="entry name" value="PPIC_PPIASE_1"/>
    <property type="match status" value="1"/>
</dbReference>
<dbReference type="Pfam" id="PF13616">
    <property type="entry name" value="Rotamase_3"/>
    <property type="match status" value="1"/>
</dbReference>
<reference evidence="14 15" key="1">
    <citation type="journal article" date="2023" name="bioRxiv">
        <title>An intranuclear bacterial parasite of deep-sea mussels expresses apoptosis inhibitors acquired from its host.</title>
        <authorList>
            <person name="Gonzalez Porras M.A."/>
            <person name="Assie A."/>
            <person name="Tietjen M."/>
            <person name="Violette M."/>
            <person name="Kleiner M."/>
            <person name="Gruber-Vodicka H."/>
            <person name="Dubilier N."/>
            <person name="Leisch N."/>
        </authorList>
    </citation>
    <scope>NUCLEOTIDE SEQUENCE [LARGE SCALE GENOMIC DNA]</scope>
    <source>
        <strain evidence="14">IAP13</strain>
    </source>
</reference>
<evidence type="ECO:0000259" key="13">
    <source>
        <dbReference type="PROSITE" id="PS50198"/>
    </source>
</evidence>
<dbReference type="SUPFAM" id="SSF54534">
    <property type="entry name" value="FKBP-like"/>
    <property type="match status" value="1"/>
</dbReference>
<keyword evidence="4 12" id="KW-0812">Transmembrane</keyword>
<evidence type="ECO:0000256" key="5">
    <source>
        <dbReference type="ARBA" id="ARBA00022989"/>
    </source>
</evidence>
<dbReference type="Gene3D" id="3.10.50.40">
    <property type="match status" value="1"/>
</dbReference>
<proteinExistence type="inferred from homology"/>
<evidence type="ECO:0000256" key="11">
    <source>
        <dbReference type="PROSITE-ProRule" id="PRU00278"/>
    </source>
</evidence>
<dbReference type="Pfam" id="PF13624">
    <property type="entry name" value="SurA_N_3"/>
    <property type="match status" value="1"/>
</dbReference>
<feature type="transmembrane region" description="Helical" evidence="12">
    <location>
        <begin position="38"/>
        <end position="57"/>
    </location>
</feature>
<dbReference type="InterPro" id="IPR046357">
    <property type="entry name" value="PPIase_dom_sf"/>
</dbReference>
<keyword evidence="6 12" id="KW-0472">Membrane</keyword>
<dbReference type="GO" id="GO:0003755">
    <property type="term" value="F:peptidyl-prolyl cis-trans isomerase activity"/>
    <property type="evidence" value="ECO:0007669"/>
    <property type="project" value="UniProtKB-KW"/>
</dbReference>
<name>A0AA90STI8_9GAMM</name>
<evidence type="ECO:0000256" key="12">
    <source>
        <dbReference type="SAM" id="Phobius"/>
    </source>
</evidence>
<gene>
    <name evidence="14" type="ORF">QS748_10950</name>
</gene>
<evidence type="ECO:0000313" key="14">
    <source>
        <dbReference type="EMBL" id="MDP0589665.1"/>
    </source>
</evidence>
<evidence type="ECO:0000313" key="15">
    <source>
        <dbReference type="Proteomes" id="UP001178148"/>
    </source>
</evidence>
<evidence type="ECO:0000256" key="2">
    <source>
        <dbReference type="ARBA" id="ARBA00022475"/>
    </source>
</evidence>
<accession>A0AA90STI8</accession>
<evidence type="ECO:0000256" key="3">
    <source>
        <dbReference type="ARBA" id="ARBA00022519"/>
    </source>
</evidence>
<evidence type="ECO:0000256" key="6">
    <source>
        <dbReference type="ARBA" id="ARBA00023136"/>
    </source>
</evidence>
<keyword evidence="15" id="KW-1185">Reference proteome</keyword>
<evidence type="ECO:0000256" key="7">
    <source>
        <dbReference type="ARBA" id="ARBA00023186"/>
    </source>
</evidence>
<sequence length="663" mass="74605">MALFTLSNKACLINQNSSGKRACIEVCMLQLMRDKAKSWVTIIIIAIIAFMLAITGLETLGPNRGNPNVASVNGQDITQEQLYRFLDQQKRMLMGQMGDQFDPSMIDEKVFTEAVLKSLIDRTLQLQDAQKQNMDIGQDVLDSMIVNMPEFQNEGRFDQTRFKVLIRNIGMTPLQFKEMLREEKLLAQLREGFSASEFVTTTDMVRLASLENQTRDISWLKLSSDSVRKTVTISDEETLSFYNENQDQFIVPEKVIVSYIELNKAELADTMNISDEDIDREYQARITDLKNSFIEKQKVSSILIASGSKRTPEEAQERANEVIRKLEKEADFEKLAKEYSDDLVTAKKGGNMGFIEEGFYGEAFDHAVASLKVGQTSGVIETAYGLHILKLTERAHQELPSAKELRDSIISSLESREVEHLFFERNRQLADISFEAMDLNQPSEQLGLTIKTTAAFDRNGGTGITANKKIIDAAFSKDVLVDRINSEVIELSPQVSLVLRVKEYHESQLTPLDDVKSSIISSIKREKTQKQLKEQAEQLIANIKSGDAKQVAENAGLSWSETQGVNRKQPAIDNKILAKAFKMPYPGTDKSELAYTELLNGDVAIVLLSAVYPGKYTDSDQKMMAARDQYIARNKGRNIYNEYLEGLKADGNVDIRLKDKNGS</sequence>
<dbReference type="AlphaFoldDB" id="A0AA90STI8"/>
<dbReference type="Proteomes" id="UP001178148">
    <property type="component" value="Unassembled WGS sequence"/>
</dbReference>
<evidence type="ECO:0000256" key="10">
    <source>
        <dbReference type="ARBA" id="ARBA00042775"/>
    </source>
</evidence>
<keyword evidence="5 12" id="KW-1133">Transmembrane helix</keyword>
<evidence type="ECO:0000256" key="9">
    <source>
        <dbReference type="ARBA" id="ARBA00040743"/>
    </source>
</evidence>
<keyword evidence="11" id="KW-0413">Isomerase</keyword>
<evidence type="ECO:0000256" key="8">
    <source>
        <dbReference type="ARBA" id="ARBA00038408"/>
    </source>
</evidence>
<evidence type="ECO:0000256" key="1">
    <source>
        <dbReference type="ARBA" id="ARBA00004382"/>
    </source>
</evidence>
<comment type="similarity">
    <text evidence="8">Belongs to the PpiD chaperone family.</text>
</comment>
<dbReference type="SUPFAM" id="SSF109998">
    <property type="entry name" value="Triger factor/SurA peptide-binding domain-like"/>
    <property type="match status" value="1"/>
</dbReference>
<organism evidence="14 15">
    <name type="scientific">Candidatus Endonucleibacter bathymodioli</name>
    <dbReference type="NCBI Taxonomy" id="539814"/>
    <lineage>
        <taxon>Bacteria</taxon>
        <taxon>Pseudomonadati</taxon>
        <taxon>Pseudomonadota</taxon>
        <taxon>Gammaproteobacteria</taxon>
        <taxon>Oceanospirillales</taxon>
        <taxon>Endozoicomonadaceae</taxon>
        <taxon>Candidatus Endonucleibacter</taxon>
    </lineage>
</organism>
<comment type="caution">
    <text evidence="14">The sequence shown here is derived from an EMBL/GenBank/DDBJ whole genome shotgun (WGS) entry which is preliminary data.</text>
</comment>
<evidence type="ECO:0000256" key="4">
    <source>
        <dbReference type="ARBA" id="ARBA00022692"/>
    </source>
</evidence>
<dbReference type="EMBL" id="JASXSV010000018">
    <property type="protein sequence ID" value="MDP0589665.1"/>
    <property type="molecule type" value="Genomic_DNA"/>
</dbReference>
<protein>
    <recommendedName>
        <fullName evidence="9">Periplasmic chaperone PpiD</fullName>
    </recommendedName>
    <alternativeName>
        <fullName evidence="10">Periplasmic folding chaperone</fullName>
    </alternativeName>
</protein>
<keyword evidence="3" id="KW-0997">Cell inner membrane</keyword>
<keyword evidence="7" id="KW-0143">Chaperone</keyword>
<dbReference type="InterPro" id="IPR027304">
    <property type="entry name" value="Trigger_fact/SurA_dom_sf"/>
</dbReference>
<feature type="domain" description="PpiC" evidence="13">
    <location>
        <begin position="294"/>
        <end position="393"/>
    </location>
</feature>
<dbReference type="PANTHER" id="PTHR47529">
    <property type="entry name" value="PEPTIDYL-PROLYL CIS-TRANS ISOMERASE D"/>
    <property type="match status" value="1"/>
</dbReference>
<dbReference type="PROSITE" id="PS50198">
    <property type="entry name" value="PPIC_PPIASE_2"/>
    <property type="match status" value="1"/>
</dbReference>
<keyword evidence="11" id="KW-0697">Rotamase</keyword>
<keyword evidence="2" id="KW-1003">Cell membrane</keyword>
<dbReference type="GO" id="GO:0005886">
    <property type="term" value="C:plasma membrane"/>
    <property type="evidence" value="ECO:0007669"/>
    <property type="project" value="UniProtKB-SubCell"/>
</dbReference>
<comment type="subcellular location">
    <subcellularLocation>
        <location evidence="1">Cell inner membrane</location>
        <topology evidence="1">Single-pass type II membrane protein</topology>
        <orientation evidence="1">Periplasmic side</orientation>
    </subcellularLocation>
</comment>
<dbReference type="InterPro" id="IPR000297">
    <property type="entry name" value="PPIase_PpiC"/>
</dbReference>
<dbReference type="Gene3D" id="1.10.4030.10">
    <property type="entry name" value="Porin chaperone SurA, peptide-binding domain"/>
    <property type="match status" value="1"/>
</dbReference>
<dbReference type="InterPro" id="IPR052029">
    <property type="entry name" value="PpiD_chaperone"/>
</dbReference>